<feature type="region of interest" description="Disordered" evidence="1">
    <location>
        <begin position="1"/>
        <end position="22"/>
    </location>
</feature>
<gene>
    <name evidence="2" type="ORF">WL29_21265</name>
</gene>
<dbReference type="RefSeq" id="WP_157657698.1">
    <property type="nucleotide sequence ID" value="NZ_LPHD01000049.1"/>
</dbReference>
<name>A0A106QCR8_9BURK</name>
<accession>A0A106QCR8</accession>
<proteinExistence type="predicted"/>
<feature type="compositionally biased region" description="Basic residues" evidence="1">
    <location>
        <begin position="1"/>
        <end position="12"/>
    </location>
</feature>
<organism evidence="2 3">
    <name type="scientific">Burkholderia ubonensis</name>
    <dbReference type="NCBI Taxonomy" id="101571"/>
    <lineage>
        <taxon>Bacteria</taxon>
        <taxon>Pseudomonadati</taxon>
        <taxon>Pseudomonadota</taxon>
        <taxon>Betaproteobacteria</taxon>
        <taxon>Burkholderiales</taxon>
        <taxon>Burkholderiaceae</taxon>
        <taxon>Burkholderia</taxon>
        <taxon>Burkholderia cepacia complex</taxon>
    </lineage>
</organism>
<dbReference type="EMBL" id="LPHD01000049">
    <property type="protein sequence ID" value="KWA83898.1"/>
    <property type="molecule type" value="Genomic_DNA"/>
</dbReference>
<dbReference type="Proteomes" id="UP000060630">
    <property type="component" value="Unassembled WGS sequence"/>
</dbReference>
<sequence>MSKTSSRRRVGRPLRAVPRVSHHHPLATAAVPAITSTEHPGTRKLLITKTVMGMTVNRYQDGYEVIEADGRTFTAPTAWGIFVAMLKGFGK</sequence>
<reference evidence="2 3" key="1">
    <citation type="submission" date="2015-11" db="EMBL/GenBank/DDBJ databases">
        <title>Expanding the genomic diversity of Burkholderia species for the development of highly accurate diagnostics.</title>
        <authorList>
            <person name="Sahl J."/>
            <person name="Keim P."/>
            <person name="Wagner D."/>
        </authorList>
    </citation>
    <scope>NUCLEOTIDE SEQUENCE [LARGE SCALE GENOMIC DNA]</scope>
    <source>
        <strain evidence="2 3">MSMB2087WGS</strain>
    </source>
</reference>
<dbReference type="AlphaFoldDB" id="A0A106QCR8"/>
<evidence type="ECO:0000313" key="2">
    <source>
        <dbReference type="EMBL" id="KWA83898.1"/>
    </source>
</evidence>
<comment type="caution">
    <text evidence="2">The sequence shown here is derived from an EMBL/GenBank/DDBJ whole genome shotgun (WGS) entry which is preliminary data.</text>
</comment>
<evidence type="ECO:0000313" key="3">
    <source>
        <dbReference type="Proteomes" id="UP000060630"/>
    </source>
</evidence>
<evidence type="ECO:0000256" key="1">
    <source>
        <dbReference type="SAM" id="MobiDB-lite"/>
    </source>
</evidence>
<protein>
    <submittedName>
        <fullName evidence="2">Uncharacterized protein</fullName>
    </submittedName>
</protein>